<evidence type="ECO:0008006" key="3">
    <source>
        <dbReference type="Google" id="ProtNLM"/>
    </source>
</evidence>
<dbReference type="OrthoDB" id="4086643at2"/>
<protein>
    <recommendedName>
        <fullName evidence="3">Radical SAM protein</fullName>
    </recommendedName>
</protein>
<dbReference type="EMBL" id="WBOF01000004">
    <property type="protein sequence ID" value="MQS17345.1"/>
    <property type="molecule type" value="Genomic_DNA"/>
</dbReference>
<dbReference type="Proteomes" id="UP000450000">
    <property type="component" value="Unassembled WGS sequence"/>
</dbReference>
<evidence type="ECO:0000313" key="1">
    <source>
        <dbReference type="EMBL" id="MQS17345.1"/>
    </source>
</evidence>
<comment type="caution">
    <text evidence="1">The sequence shown here is derived from an EMBL/GenBank/DDBJ whole genome shotgun (WGS) entry which is preliminary data.</text>
</comment>
<reference evidence="1 2" key="1">
    <citation type="submission" date="2019-09" db="EMBL/GenBank/DDBJ databases">
        <title>Genome Sequences of Streptomyces kaniharaensis ATCC 21070.</title>
        <authorList>
            <person name="Zhu W."/>
            <person name="De Crecy-Lagard V."/>
            <person name="Richards N.G."/>
        </authorList>
    </citation>
    <scope>NUCLEOTIDE SEQUENCE [LARGE SCALE GENOMIC DNA]</scope>
    <source>
        <strain evidence="1 2">SF-557</strain>
    </source>
</reference>
<gene>
    <name evidence="1" type="ORF">F7Q99_35485</name>
</gene>
<organism evidence="1 2">
    <name type="scientific">Streptomyces kaniharaensis</name>
    <dbReference type="NCBI Taxonomy" id="212423"/>
    <lineage>
        <taxon>Bacteria</taxon>
        <taxon>Bacillati</taxon>
        <taxon>Actinomycetota</taxon>
        <taxon>Actinomycetes</taxon>
        <taxon>Kitasatosporales</taxon>
        <taxon>Streptomycetaceae</taxon>
        <taxon>Streptomyces</taxon>
    </lineage>
</organism>
<dbReference type="AlphaFoldDB" id="A0A6N7L2C1"/>
<sequence length="280" mass="29451">MRQTRTFAVRGDTTGNRPLVFDPLTGAAHRGPQPVPAGRVIMDHQQVTGWPEERRTPVLAVSGPSRLFTDQHQVLPALDRVGIVAVNLLATRLDEALVRSAEQLNRAGLLVTVTTNRPGLPSLAEELVGVVHALRVQLHAATEYEHDRAALPHQASYRQSLSGIRSAVDAGLPVQLLVEAPPPGAGDAERMLLVNAAVHQAAHLRVCGLTLLPRPGSSVVRPATHGTGQAPEVRARLLIQLGSTGLPVATRIGVGRAERPVSGLGALATLGSALTVADVA</sequence>
<accession>A0A6N7L2C1</accession>
<dbReference type="InterPro" id="IPR058240">
    <property type="entry name" value="rSAM_sf"/>
</dbReference>
<dbReference type="RefSeq" id="WP_153470052.1">
    <property type="nucleotide sequence ID" value="NZ_WBOF01000004.1"/>
</dbReference>
<name>A0A6N7L2C1_9ACTN</name>
<dbReference type="SUPFAM" id="SSF102114">
    <property type="entry name" value="Radical SAM enzymes"/>
    <property type="match status" value="1"/>
</dbReference>
<proteinExistence type="predicted"/>
<evidence type="ECO:0000313" key="2">
    <source>
        <dbReference type="Proteomes" id="UP000450000"/>
    </source>
</evidence>
<keyword evidence="2" id="KW-1185">Reference proteome</keyword>